<dbReference type="InterPro" id="IPR008271">
    <property type="entry name" value="Ser/Thr_kinase_AS"/>
</dbReference>
<feature type="compositionally biased region" description="Polar residues" evidence="3">
    <location>
        <begin position="450"/>
        <end position="465"/>
    </location>
</feature>
<dbReference type="GO" id="GO:0005737">
    <property type="term" value="C:cytoplasm"/>
    <property type="evidence" value="ECO:0007669"/>
    <property type="project" value="TreeGrafter"/>
</dbReference>
<dbReference type="Gene3D" id="1.10.510.10">
    <property type="entry name" value="Transferase(Phosphotransferase) domain 1"/>
    <property type="match status" value="1"/>
</dbReference>
<feature type="region of interest" description="Disordered" evidence="3">
    <location>
        <begin position="639"/>
        <end position="664"/>
    </location>
</feature>
<feature type="compositionally biased region" description="Gly residues" evidence="3">
    <location>
        <begin position="520"/>
        <end position="531"/>
    </location>
</feature>
<keyword evidence="5" id="KW-0418">Kinase</keyword>
<dbReference type="EMBL" id="NBSH01000001">
    <property type="protein sequence ID" value="ORX41217.1"/>
    <property type="molecule type" value="Genomic_DNA"/>
</dbReference>
<dbReference type="Gene3D" id="3.30.200.20">
    <property type="entry name" value="Phosphorylase Kinase, domain 1"/>
    <property type="match status" value="1"/>
</dbReference>
<dbReference type="SMART" id="SM00220">
    <property type="entry name" value="S_TKc"/>
    <property type="match status" value="1"/>
</dbReference>
<dbReference type="Proteomes" id="UP000193218">
    <property type="component" value="Unassembled WGS sequence"/>
</dbReference>
<dbReference type="GeneID" id="33560613"/>
<reference evidence="5 6" key="1">
    <citation type="submission" date="2017-03" db="EMBL/GenBank/DDBJ databases">
        <title>Widespread Adenine N6-methylation of Active Genes in Fungi.</title>
        <authorList>
            <consortium name="DOE Joint Genome Institute"/>
            <person name="Mondo S.J."/>
            <person name="Dannebaum R.O."/>
            <person name="Kuo R.C."/>
            <person name="Louie K.B."/>
            <person name="Bewick A.J."/>
            <person name="Labutti K."/>
            <person name="Haridas S."/>
            <person name="Kuo A."/>
            <person name="Salamov A."/>
            <person name="Ahrendt S.R."/>
            <person name="Lau R."/>
            <person name="Bowen B.P."/>
            <person name="Lipzen A."/>
            <person name="Sullivan W."/>
            <person name="Andreopoulos W.B."/>
            <person name="Clum A."/>
            <person name="Lindquist E."/>
            <person name="Daum C."/>
            <person name="Northen T.R."/>
            <person name="Ramamoorthy G."/>
            <person name="Schmitz R.J."/>
            <person name="Gryganskyi A."/>
            <person name="Culley D."/>
            <person name="Magnuson J."/>
            <person name="James T.Y."/>
            <person name="O'Malley M.A."/>
            <person name="Stajich J.E."/>
            <person name="Spatafora J.W."/>
            <person name="Visel A."/>
            <person name="Grigoriev I.V."/>
        </authorList>
    </citation>
    <scope>NUCLEOTIDE SEQUENCE [LARGE SCALE GENOMIC DNA]</scope>
    <source>
        <strain evidence="5 6">NRRL Y-17943</strain>
    </source>
</reference>
<evidence type="ECO:0000259" key="4">
    <source>
        <dbReference type="PROSITE" id="PS50011"/>
    </source>
</evidence>
<feature type="compositionally biased region" description="Low complexity" evidence="3">
    <location>
        <begin position="581"/>
        <end position="596"/>
    </location>
</feature>
<dbReference type="InterPro" id="IPR011009">
    <property type="entry name" value="Kinase-like_dom_sf"/>
</dbReference>
<evidence type="ECO:0000313" key="5">
    <source>
        <dbReference type="EMBL" id="ORX41217.1"/>
    </source>
</evidence>
<proteinExistence type="predicted"/>
<feature type="domain" description="Protein kinase" evidence="4">
    <location>
        <begin position="30"/>
        <end position="290"/>
    </location>
</feature>
<keyword evidence="6" id="KW-1185">Reference proteome</keyword>
<dbReference type="Pfam" id="PF00069">
    <property type="entry name" value="Pkinase"/>
    <property type="match status" value="1"/>
</dbReference>
<dbReference type="GO" id="GO:0004674">
    <property type="term" value="F:protein serine/threonine kinase activity"/>
    <property type="evidence" value="ECO:0007669"/>
    <property type="project" value="TreeGrafter"/>
</dbReference>
<gene>
    <name evidence="5" type="ORF">BD324DRAFT_654744</name>
</gene>
<dbReference type="InterPro" id="IPR050629">
    <property type="entry name" value="STE20/SPS1-PAK"/>
</dbReference>
<dbReference type="AlphaFoldDB" id="A0A1Y1UUA7"/>
<evidence type="ECO:0000256" key="3">
    <source>
        <dbReference type="SAM" id="MobiDB-lite"/>
    </source>
</evidence>
<keyword evidence="5" id="KW-0808">Transferase</keyword>
<name>A0A1Y1UUA7_9TREE</name>
<dbReference type="SUPFAM" id="SSF56112">
    <property type="entry name" value="Protein kinase-like (PK-like)"/>
    <property type="match status" value="1"/>
</dbReference>
<dbReference type="FunFam" id="1.10.510.10:FF:000421">
    <property type="entry name" value="Serine/threonine-protein kinase PAK 6"/>
    <property type="match status" value="1"/>
</dbReference>
<accession>A0A1Y1UUA7</accession>
<dbReference type="PANTHER" id="PTHR48012">
    <property type="entry name" value="STERILE20-LIKE KINASE, ISOFORM B-RELATED"/>
    <property type="match status" value="1"/>
</dbReference>
<dbReference type="STRING" id="4999.A0A1Y1UUA7"/>
<keyword evidence="1" id="KW-0547">Nucleotide-binding</keyword>
<protein>
    <submittedName>
        <fullName evidence="5">Kinase-like domain-containing protein</fullName>
    </submittedName>
</protein>
<keyword evidence="2" id="KW-0067">ATP-binding</keyword>
<evidence type="ECO:0000256" key="1">
    <source>
        <dbReference type="ARBA" id="ARBA00022741"/>
    </source>
</evidence>
<evidence type="ECO:0000256" key="2">
    <source>
        <dbReference type="ARBA" id="ARBA00022840"/>
    </source>
</evidence>
<dbReference type="InterPro" id="IPR000719">
    <property type="entry name" value="Prot_kinase_dom"/>
</dbReference>
<organism evidence="5 6">
    <name type="scientific">Kockovaella imperatae</name>
    <dbReference type="NCBI Taxonomy" id="4999"/>
    <lineage>
        <taxon>Eukaryota</taxon>
        <taxon>Fungi</taxon>
        <taxon>Dikarya</taxon>
        <taxon>Basidiomycota</taxon>
        <taxon>Agaricomycotina</taxon>
        <taxon>Tremellomycetes</taxon>
        <taxon>Tremellales</taxon>
        <taxon>Cuniculitremaceae</taxon>
        <taxon>Kockovaella</taxon>
    </lineage>
</organism>
<feature type="region of interest" description="Disordered" evidence="3">
    <location>
        <begin position="400"/>
        <end position="598"/>
    </location>
</feature>
<sequence length="780" mass="84408">MSLVETSEREEAYRASLASQPKDVEPESVYERLEIAGKGAYGAVYKARHIPTGHIVALKIINLDTEDDDVADIKREISLLQQLMMDASGPTNVTMYYGSLMQGPKVWIIMEYAEGGSVRTLSRAQPLKELHICLIIREVLVALAFLHRNGVIHRDLKAANILLSVSPIRVLLCDFGVAALLASSTSKRSTFVGTPYWMAPEVVTEGRLYDFKADIWSLGITLLEMAYGEPPLSGQPAARAVMMLGDRKMRAPRLEGSEWSRDMKDFVTGCLNEEPSDRSPAEELAKMRWIRNQVKTPLAPLQDLITRFQTWKESGGQRQSLAPGVGAAIDDDEIDEDGVPYGDWAFDVGPKTTGNISLISMQTVRSRMSLIRTDGEDVGEAVTIGPANSRPAPMSIRKLFHNEGSNEPDPFKSTDNPPSMPDLPGQGPTRNGDASTVRQRIEEFPRDEPTSGSGQGSNEGASMQSLMAREMVSNDPLPLPPSFDRPLRSKGSSDSLASNPPARGQPEYLQRDGSSNGGPRRPGGGSVGEGLRGFHFPLVSKGPPPASAQDRSFNSVTPALPRPAGMQRNHSAAPFFFSNDAPSKASAGPGPSSLASMTRPPMMRQASVTVMEGRSQAQAHALALAGVDDDDLLSPTLPLAPPRPAFSQGIGMTRTRSGSRVGAESATSLRGLLKLSTSVPEGPDILPPSPSATSVPQHFFPAPSPLALDGRAQRPAPTAIRNPNDMPNLRTTRQTAVLRSLELGRLDNELRVWLEMVEADLDVLLERPRIAWEESTVSTV</sequence>
<dbReference type="InParanoid" id="A0A1Y1UUA7"/>
<dbReference type="PANTHER" id="PTHR48012:SF21">
    <property type="entry name" value="PH DOMAIN-CONTAINING PROTEIN"/>
    <property type="match status" value="1"/>
</dbReference>
<feature type="compositionally biased region" description="Basic and acidic residues" evidence="3">
    <location>
        <begin position="439"/>
        <end position="449"/>
    </location>
</feature>
<dbReference type="GO" id="GO:0005524">
    <property type="term" value="F:ATP binding"/>
    <property type="evidence" value="ECO:0007669"/>
    <property type="project" value="UniProtKB-KW"/>
</dbReference>
<dbReference type="PROSITE" id="PS50011">
    <property type="entry name" value="PROTEIN_KINASE_DOM"/>
    <property type="match status" value="1"/>
</dbReference>
<comment type="caution">
    <text evidence="5">The sequence shown here is derived from an EMBL/GenBank/DDBJ whole genome shotgun (WGS) entry which is preliminary data.</text>
</comment>
<evidence type="ECO:0000313" key="6">
    <source>
        <dbReference type="Proteomes" id="UP000193218"/>
    </source>
</evidence>
<dbReference type="RefSeq" id="XP_021874896.1">
    <property type="nucleotide sequence ID" value="XM_022018804.1"/>
</dbReference>
<dbReference type="OrthoDB" id="248923at2759"/>
<feature type="compositionally biased region" description="Polar residues" evidence="3">
    <location>
        <begin position="428"/>
        <end position="438"/>
    </location>
</feature>
<dbReference type="PROSITE" id="PS00108">
    <property type="entry name" value="PROTEIN_KINASE_ST"/>
    <property type="match status" value="1"/>
</dbReference>